<feature type="transmembrane region" description="Helical" evidence="7">
    <location>
        <begin position="247"/>
        <end position="270"/>
    </location>
</feature>
<dbReference type="InterPro" id="IPR003439">
    <property type="entry name" value="ABC_transporter-like_ATP-bd"/>
</dbReference>
<dbReference type="GO" id="GO:0005886">
    <property type="term" value="C:plasma membrane"/>
    <property type="evidence" value="ECO:0007669"/>
    <property type="project" value="UniProtKB-SubCell"/>
</dbReference>
<dbReference type="Gene3D" id="3.40.50.300">
    <property type="entry name" value="P-loop containing nucleotide triphosphate hydrolases"/>
    <property type="match status" value="1"/>
</dbReference>
<evidence type="ECO:0000313" key="10">
    <source>
        <dbReference type="EMBL" id="EGJ51322.1"/>
    </source>
</evidence>
<name>F3Z2I9_DESAF</name>
<reference evidence="10 11" key="1">
    <citation type="journal article" date="2011" name="J. Bacteriol.">
        <title>Genome sequence of the mercury-methylating and pleomorphic Desulfovibrio africanus Strain Walvis Bay.</title>
        <authorList>
            <person name="Brown S.D."/>
            <person name="Wall J.D."/>
            <person name="Kucken A.M."/>
            <person name="Gilmour C.C."/>
            <person name="Podar M."/>
            <person name="Brandt C.C."/>
            <person name="Teshima H."/>
            <person name="Detter J.C."/>
            <person name="Han C.S."/>
            <person name="Land M.L."/>
            <person name="Lucas S."/>
            <person name="Han J."/>
            <person name="Pennacchio L."/>
            <person name="Nolan M."/>
            <person name="Pitluck S."/>
            <person name="Woyke T."/>
            <person name="Goodwin L."/>
            <person name="Palumbo A.V."/>
            <person name="Elias D.A."/>
        </authorList>
    </citation>
    <scope>NUCLEOTIDE SEQUENCE [LARGE SCALE GENOMIC DNA]</scope>
    <source>
        <strain evidence="10 11">Walvis Bay</strain>
    </source>
</reference>
<keyword evidence="4" id="KW-0067">ATP-binding</keyword>
<feature type="transmembrane region" description="Helical" evidence="7">
    <location>
        <begin position="144"/>
        <end position="162"/>
    </location>
</feature>
<keyword evidence="6 7" id="KW-0472">Membrane</keyword>
<dbReference type="FunFam" id="3.40.50.300:FF:000218">
    <property type="entry name" value="Multidrug ABC transporter ATP-binding protein"/>
    <property type="match status" value="1"/>
</dbReference>
<evidence type="ECO:0000256" key="4">
    <source>
        <dbReference type="ARBA" id="ARBA00022840"/>
    </source>
</evidence>
<keyword evidence="3" id="KW-0547">Nucleotide-binding</keyword>
<gene>
    <name evidence="10" type="ORF">Desaf_3021</name>
</gene>
<feature type="domain" description="ABC transmembrane type-1" evidence="9">
    <location>
        <begin position="30"/>
        <end position="311"/>
    </location>
</feature>
<evidence type="ECO:0000256" key="6">
    <source>
        <dbReference type="ARBA" id="ARBA00023136"/>
    </source>
</evidence>
<keyword evidence="2 7" id="KW-0812">Transmembrane</keyword>
<evidence type="ECO:0000256" key="1">
    <source>
        <dbReference type="ARBA" id="ARBA00004651"/>
    </source>
</evidence>
<dbReference type="KEGG" id="daf:Desaf_3021"/>
<dbReference type="GO" id="GO:0016887">
    <property type="term" value="F:ATP hydrolysis activity"/>
    <property type="evidence" value="ECO:0007669"/>
    <property type="project" value="InterPro"/>
</dbReference>
<dbReference type="RefSeq" id="WP_014260970.1">
    <property type="nucleotide sequence ID" value="NC_016629.1"/>
</dbReference>
<dbReference type="Gene3D" id="1.20.1560.10">
    <property type="entry name" value="ABC transporter type 1, transmembrane domain"/>
    <property type="match status" value="1"/>
</dbReference>
<evidence type="ECO:0000256" key="7">
    <source>
        <dbReference type="SAM" id="Phobius"/>
    </source>
</evidence>
<dbReference type="PROSITE" id="PS50929">
    <property type="entry name" value="ABC_TM1F"/>
    <property type="match status" value="1"/>
</dbReference>
<evidence type="ECO:0000256" key="3">
    <source>
        <dbReference type="ARBA" id="ARBA00022741"/>
    </source>
</evidence>
<dbReference type="Pfam" id="PF00664">
    <property type="entry name" value="ABC_membrane"/>
    <property type="match status" value="1"/>
</dbReference>
<dbReference type="CDD" id="cd18552">
    <property type="entry name" value="ABC_6TM_MsbA_like"/>
    <property type="match status" value="1"/>
</dbReference>
<protein>
    <submittedName>
        <fullName evidence="10">Xenobiotic-transporting ATPase</fullName>
    </submittedName>
</protein>
<dbReference type="PROSITE" id="PS50893">
    <property type="entry name" value="ABC_TRANSPORTER_2"/>
    <property type="match status" value="1"/>
</dbReference>
<evidence type="ECO:0000256" key="5">
    <source>
        <dbReference type="ARBA" id="ARBA00022989"/>
    </source>
</evidence>
<evidence type="ECO:0000259" key="8">
    <source>
        <dbReference type="PROSITE" id="PS50893"/>
    </source>
</evidence>
<dbReference type="PROSITE" id="PS00211">
    <property type="entry name" value="ABC_TRANSPORTER_1"/>
    <property type="match status" value="1"/>
</dbReference>
<dbReference type="SMART" id="SM00382">
    <property type="entry name" value="AAA"/>
    <property type="match status" value="1"/>
</dbReference>
<dbReference type="AlphaFoldDB" id="F3Z2I9"/>
<dbReference type="Pfam" id="PF00005">
    <property type="entry name" value="ABC_tran"/>
    <property type="match status" value="1"/>
</dbReference>
<evidence type="ECO:0000259" key="9">
    <source>
        <dbReference type="PROSITE" id="PS50929"/>
    </source>
</evidence>
<dbReference type="InterPro" id="IPR003593">
    <property type="entry name" value="AAA+_ATPase"/>
</dbReference>
<feature type="transmembrane region" description="Helical" evidence="7">
    <location>
        <begin position="168"/>
        <end position="186"/>
    </location>
</feature>
<dbReference type="InterPro" id="IPR036640">
    <property type="entry name" value="ABC1_TM_sf"/>
</dbReference>
<sequence>MGSKGPAYMSNKYLILRMLSYFKAFKVRIAFSMLAMVLVAAGDGATAFLVKPAMDEIFINKDKTALIFIPILFMAVYLLKGAGRFYQQYLMQYCGYMVLEKLRQELYQKIIRLPLRFFEDNQVGMLMSRIIQDVTMIRSSLPSVIMILRQALTMIALIFVVFYRDWFLAIWAVLVLPLAYFPLIYFGRKLRKLSRKNQAKLSDISVFLQEIFSGIRVVKAFANEKKENERFDQENDRLVKNVIKQTLYNELSSPVMEVIGALGMGLVIWYGGSMVIAGESTPGTFFSFMTGLILLYEPVKKINSSNQDIQKALAGAERVFEILDSKDVLEEQGGDKQFSTPFQALELKDVSFAYSENDAPALNHVDLSIKAGQRVAIVGPSGSGKTTLINLIPLFYRPQQGAIYLNGQRLDEYSLASLRMNIGMVSQDAFLFNLSIRDNIAYGMVGYDEEDVVRAAKAAFAHDFISELPEGYDTVVGERGVKLSGGQKQRLTIARALLKNPPLLILDEATSALDTESERIVQLALENLMKDRTSIVIAHRLSTIMTADKIVVMQKGRVVAEGPHAKLLETCPLYAKLNRMQFGNEAMIETEPALAE</sequence>
<dbReference type="GO" id="GO:0005524">
    <property type="term" value="F:ATP binding"/>
    <property type="evidence" value="ECO:0007669"/>
    <property type="project" value="UniProtKB-KW"/>
</dbReference>
<dbReference type="STRING" id="690850.Desaf_3021"/>
<feature type="transmembrane region" description="Helical" evidence="7">
    <location>
        <begin position="63"/>
        <end position="79"/>
    </location>
</feature>
<dbReference type="PANTHER" id="PTHR24221:SF654">
    <property type="entry name" value="ATP-BINDING CASSETTE SUB-FAMILY B MEMBER 6"/>
    <property type="match status" value="1"/>
</dbReference>
<comment type="subcellular location">
    <subcellularLocation>
        <location evidence="1">Cell membrane</location>
        <topology evidence="1">Multi-pass membrane protein</topology>
    </subcellularLocation>
</comment>
<dbReference type="GO" id="GO:0034040">
    <property type="term" value="F:ATPase-coupled lipid transmembrane transporter activity"/>
    <property type="evidence" value="ECO:0007669"/>
    <property type="project" value="TreeGrafter"/>
</dbReference>
<dbReference type="Proteomes" id="UP000007844">
    <property type="component" value="Chromosome"/>
</dbReference>
<dbReference type="InterPro" id="IPR011527">
    <property type="entry name" value="ABC1_TM_dom"/>
</dbReference>
<dbReference type="InterPro" id="IPR017871">
    <property type="entry name" value="ABC_transporter-like_CS"/>
</dbReference>
<proteinExistence type="predicted"/>
<dbReference type="SUPFAM" id="SSF90123">
    <property type="entry name" value="ABC transporter transmembrane region"/>
    <property type="match status" value="1"/>
</dbReference>
<dbReference type="HOGENOM" id="CLU_000604_84_3_7"/>
<dbReference type="PANTHER" id="PTHR24221">
    <property type="entry name" value="ATP-BINDING CASSETTE SUB-FAMILY B"/>
    <property type="match status" value="1"/>
</dbReference>
<dbReference type="InterPro" id="IPR027417">
    <property type="entry name" value="P-loop_NTPase"/>
</dbReference>
<dbReference type="GO" id="GO:0140359">
    <property type="term" value="F:ABC-type transporter activity"/>
    <property type="evidence" value="ECO:0007669"/>
    <property type="project" value="InterPro"/>
</dbReference>
<evidence type="ECO:0000313" key="11">
    <source>
        <dbReference type="Proteomes" id="UP000007844"/>
    </source>
</evidence>
<keyword evidence="5 7" id="KW-1133">Transmembrane helix</keyword>
<dbReference type="EMBL" id="CP003221">
    <property type="protein sequence ID" value="EGJ51322.1"/>
    <property type="molecule type" value="Genomic_DNA"/>
</dbReference>
<keyword evidence="11" id="KW-1185">Reference proteome</keyword>
<dbReference type="SUPFAM" id="SSF52540">
    <property type="entry name" value="P-loop containing nucleoside triphosphate hydrolases"/>
    <property type="match status" value="1"/>
</dbReference>
<evidence type="ECO:0000256" key="2">
    <source>
        <dbReference type="ARBA" id="ARBA00022692"/>
    </source>
</evidence>
<accession>F3Z2I9</accession>
<organism evidence="10 11">
    <name type="scientific">Desulfocurvibacter africanus subsp. africanus str. Walvis Bay</name>
    <dbReference type="NCBI Taxonomy" id="690850"/>
    <lineage>
        <taxon>Bacteria</taxon>
        <taxon>Pseudomonadati</taxon>
        <taxon>Thermodesulfobacteriota</taxon>
        <taxon>Desulfovibrionia</taxon>
        <taxon>Desulfovibrionales</taxon>
        <taxon>Desulfovibrionaceae</taxon>
        <taxon>Desulfocurvibacter</taxon>
    </lineage>
</organism>
<dbReference type="eggNOG" id="COG1132">
    <property type="taxonomic scope" value="Bacteria"/>
</dbReference>
<feature type="domain" description="ABC transporter" evidence="8">
    <location>
        <begin position="345"/>
        <end position="580"/>
    </location>
</feature>
<dbReference type="InterPro" id="IPR039421">
    <property type="entry name" value="Type_1_exporter"/>
</dbReference>